<name>A0A1G2C912_9BACT</name>
<dbReference type="EMBL" id="MHKX01000021">
    <property type="protein sequence ID" value="OGY97878.1"/>
    <property type="molecule type" value="Genomic_DNA"/>
</dbReference>
<dbReference type="SMART" id="SM00400">
    <property type="entry name" value="ZnF_CHCC"/>
    <property type="match status" value="1"/>
</dbReference>
<proteinExistence type="inferred from homology"/>
<dbReference type="InterPro" id="IPR006171">
    <property type="entry name" value="TOPRIM_dom"/>
</dbReference>
<dbReference type="SMART" id="SM00493">
    <property type="entry name" value="TOPRIM"/>
    <property type="match status" value="1"/>
</dbReference>
<dbReference type="HAMAP" id="MF_00974">
    <property type="entry name" value="DNA_primase_DnaG"/>
    <property type="match status" value="1"/>
</dbReference>
<evidence type="ECO:0000256" key="1">
    <source>
        <dbReference type="ARBA" id="ARBA00022478"/>
    </source>
</evidence>
<dbReference type="InterPro" id="IPR002694">
    <property type="entry name" value="Znf_CHC2"/>
</dbReference>
<dbReference type="InterPro" id="IPR050219">
    <property type="entry name" value="DnaG_primase"/>
</dbReference>
<comment type="cofactor">
    <cofactor evidence="12">
        <name>Zn(2+)</name>
        <dbReference type="ChEBI" id="CHEBI:29105"/>
    </cofactor>
    <text evidence="12">Binds 1 zinc ion per monomer.</text>
</comment>
<accession>A0A1G2C912</accession>
<keyword evidence="11 12" id="KW-0804">Transcription</keyword>
<evidence type="ECO:0000256" key="11">
    <source>
        <dbReference type="ARBA" id="ARBA00023163"/>
    </source>
</evidence>
<dbReference type="GO" id="GO:0003677">
    <property type="term" value="F:DNA binding"/>
    <property type="evidence" value="ECO:0007669"/>
    <property type="project" value="UniProtKB-KW"/>
</dbReference>
<feature type="region of interest" description="Disordered" evidence="13">
    <location>
        <begin position="421"/>
        <end position="441"/>
    </location>
</feature>
<evidence type="ECO:0000313" key="15">
    <source>
        <dbReference type="EMBL" id="OGY97878.1"/>
    </source>
</evidence>
<dbReference type="GO" id="GO:0003899">
    <property type="term" value="F:DNA-directed RNA polymerase activity"/>
    <property type="evidence" value="ECO:0007669"/>
    <property type="project" value="UniProtKB-UniRule"/>
</dbReference>
<keyword evidence="8 12" id="KW-0862">Zinc</keyword>
<evidence type="ECO:0000313" key="16">
    <source>
        <dbReference type="Proteomes" id="UP000179059"/>
    </source>
</evidence>
<dbReference type="CDD" id="cd03364">
    <property type="entry name" value="TOPRIM_DnaG_primases"/>
    <property type="match status" value="1"/>
</dbReference>
<keyword evidence="7 12" id="KW-0863">Zinc-finger</keyword>
<evidence type="ECO:0000256" key="4">
    <source>
        <dbReference type="ARBA" id="ARBA00022695"/>
    </source>
</evidence>
<protein>
    <recommendedName>
        <fullName evidence="12">DNA primase</fullName>
        <ecNumber evidence="12">2.7.7.101</ecNumber>
    </recommendedName>
</protein>
<evidence type="ECO:0000256" key="8">
    <source>
        <dbReference type="ARBA" id="ARBA00022833"/>
    </source>
</evidence>
<reference evidence="15 16" key="1">
    <citation type="journal article" date="2016" name="Nat. Commun.">
        <title>Thousands of microbial genomes shed light on interconnected biogeochemical processes in an aquifer system.</title>
        <authorList>
            <person name="Anantharaman K."/>
            <person name="Brown C.T."/>
            <person name="Hug L.A."/>
            <person name="Sharon I."/>
            <person name="Castelle C.J."/>
            <person name="Probst A.J."/>
            <person name="Thomas B.C."/>
            <person name="Singh A."/>
            <person name="Wilkins M.J."/>
            <person name="Karaoz U."/>
            <person name="Brodie E.L."/>
            <person name="Williams K.H."/>
            <person name="Hubbard S.S."/>
            <person name="Banfield J.F."/>
        </authorList>
    </citation>
    <scope>NUCLEOTIDE SEQUENCE [LARGE SCALE GENOMIC DNA]</scope>
</reference>
<keyword evidence="6 12" id="KW-0479">Metal-binding</keyword>
<gene>
    <name evidence="12" type="primary">dnaG</name>
    <name evidence="15" type="ORF">A2855_02295</name>
</gene>
<sequence length="567" mass="63434">MENSPAQLIKEKLDLVQFIKNYIVLQPAGRNFKGLCPFHHEKTPSFMVSPDRGTWHCFGCGLGGDLFSFVMKYDNLEFGEALKILAEKAGIELRRVSPQEYKQFGLLYDINAAAKEFFRAELEKADVARKYLGERKLVPETVAEFEVGWAPNASDALGKHLINIGFDPADVIRAGLIAKNERGLAYDRFRGRIMFPIHNHIGKVVGFTGRILPQLDTGDMGKYVNSPETPVFQKSKLLYGFWKSKNPIRDAGGAFLVEGQMDFLMTWQSGMKNVIATSGTALTSEHLRSLRRATDRLILSFDNDEAGLNALERAIDLAEAEDFGVKVARLGEYKDPADAVAADPEFLKKAVAAAVPAPQFYFDRYLPPKADLKDRDYLAKLRLVLGKLMRMASAVERDLWMRELADRAGVGLETLQSEAAGLAEPAAAAPERSDDIAPAAPGAERQLTRRELLAERYLAAIVTAGDFTSDEDVIFYLPEAYRDVFEILRRGERHSPDPRLDERLNAILLVGEDMPPAELAQLKDQIRKEYLRERREDLATEVRRAELSGDEAALQKALLDLKEMPTK</sequence>
<evidence type="ECO:0000256" key="2">
    <source>
        <dbReference type="ARBA" id="ARBA00022515"/>
    </source>
</evidence>
<comment type="domain">
    <text evidence="12">Contains an N-terminal zinc-binding domain, a central core domain that contains the primase activity, and a C-terminal DnaB-binding domain.</text>
</comment>
<dbReference type="Gene3D" id="3.90.980.10">
    <property type="entry name" value="DNA primase, catalytic core, N-terminal domain"/>
    <property type="match status" value="1"/>
</dbReference>
<dbReference type="InterPro" id="IPR030846">
    <property type="entry name" value="DnaG_bac"/>
</dbReference>
<dbReference type="Gene3D" id="3.40.1360.10">
    <property type="match status" value="1"/>
</dbReference>
<dbReference type="InterPro" id="IPR037068">
    <property type="entry name" value="DNA_primase_core_N_sf"/>
</dbReference>
<dbReference type="AlphaFoldDB" id="A0A1G2C912"/>
<dbReference type="InterPro" id="IPR034151">
    <property type="entry name" value="TOPRIM_DnaG_bac"/>
</dbReference>
<dbReference type="NCBIfam" id="TIGR01391">
    <property type="entry name" value="dnaG"/>
    <property type="match status" value="1"/>
</dbReference>
<comment type="caution">
    <text evidence="15">The sequence shown here is derived from an EMBL/GenBank/DDBJ whole genome shotgun (WGS) entry which is preliminary data.</text>
</comment>
<evidence type="ECO:0000256" key="7">
    <source>
        <dbReference type="ARBA" id="ARBA00022771"/>
    </source>
</evidence>
<dbReference type="InterPro" id="IPR036977">
    <property type="entry name" value="DNA_primase_Znf_CHC2"/>
</dbReference>
<dbReference type="GO" id="GO:1990077">
    <property type="term" value="C:primosome complex"/>
    <property type="evidence" value="ECO:0007669"/>
    <property type="project" value="UniProtKB-KW"/>
</dbReference>
<dbReference type="GO" id="GO:0008270">
    <property type="term" value="F:zinc ion binding"/>
    <property type="evidence" value="ECO:0007669"/>
    <property type="project" value="UniProtKB-UniRule"/>
</dbReference>
<dbReference type="InterPro" id="IPR006295">
    <property type="entry name" value="DNA_primase_DnaG"/>
</dbReference>
<dbReference type="Gene3D" id="3.90.580.10">
    <property type="entry name" value="Zinc finger, CHC2-type domain"/>
    <property type="match status" value="1"/>
</dbReference>
<comment type="similarity">
    <text evidence="12">Belongs to the DnaG primase family.</text>
</comment>
<dbReference type="Pfam" id="PF08275">
    <property type="entry name" value="DNAG_N"/>
    <property type="match status" value="1"/>
</dbReference>
<evidence type="ECO:0000256" key="6">
    <source>
        <dbReference type="ARBA" id="ARBA00022723"/>
    </source>
</evidence>
<comment type="catalytic activity">
    <reaction evidence="12">
        <text>ssDNA + n NTP = ssDNA/pppN(pN)n-1 hybrid + (n-1) diphosphate.</text>
        <dbReference type="EC" id="2.7.7.101"/>
    </reaction>
</comment>
<dbReference type="PROSITE" id="PS50880">
    <property type="entry name" value="TOPRIM"/>
    <property type="match status" value="1"/>
</dbReference>
<dbReference type="Pfam" id="PF01807">
    <property type="entry name" value="Zn_ribbon_DnaG"/>
    <property type="match status" value="1"/>
</dbReference>
<feature type="zinc finger region" description="CHC2-type" evidence="12">
    <location>
        <begin position="36"/>
        <end position="60"/>
    </location>
</feature>
<comment type="function">
    <text evidence="12">RNA polymerase that catalyzes the synthesis of short RNA molecules used as primers for DNA polymerase during DNA replication.</text>
</comment>
<keyword evidence="1 12" id="KW-0240">DNA-directed RNA polymerase</keyword>
<feature type="domain" description="Toprim" evidence="14">
    <location>
        <begin position="252"/>
        <end position="333"/>
    </location>
</feature>
<keyword evidence="4 12" id="KW-0548">Nucleotidyltransferase</keyword>
<evidence type="ECO:0000256" key="13">
    <source>
        <dbReference type="SAM" id="MobiDB-lite"/>
    </source>
</evidence>
<dbReference type="PANTHER" id="PTHR30313:SF2">
    <property type="entry name" value="DNA PRIMASE"/>
    <property type="match status" value="1"/>
</dbReference>
<evidence type="ECO:0000256" key="10">
    <source>
        <dbReference type="ARBA" id="ARBA00023125"/>
    </source>
</evidence>
<organism evidence="15 16">
    <name type="scientific">Candidatus Liptonbacteria bacterium RIFCSPHIGHO2_01_FULL_57_28</name>
    <dbReference type="NCBI Taxonomy" id="1798647"/>
    <lineage>
        <taxon>Bacteria</taxon>
        <taxon>Candidatus Liptoniibacteriota</taxon>
    </lineage>
</organism>
<dbReference type="FunFam" id="3.90.580.10:FF:000001">
    <property type="entry name" value="DNA primase"/>
    <property type="match status" value="1"/>
</dbReference>
<dbReference type="GO" id="GO:0000428">
    <property type="term" value="C:DNA-directed RNA polymerase complex"/>
    <property type="evidence" value="ECO:0007669"/>
    <property type="project" value="UniProtKB-KW"/>
</dbReference>
<feature type="compositionally biased region" description="Low complexity" evidence="13">
    <location>
        <begin position="421"/>
        <end position="430"/>
    </location>
</feature>
<keyword evidence="5 12" id="KW-0235">DNA replication</keyword>
<dbReference type="PANTHER" id="PTHR30313">
    <property type="entry name" value="DNA PRIMASE"/>
    <property type="match status" value="1"/>
</dbReference>
<keyword evidence="2 12" id="KW-0639">Primosome</keyword>
<evidence type="ECO:0000256" key="3">
    <source>
        <dbReference type="ARBA" id="ARBA00022679"/>
    </source>
</evidence>
<dbReference type="GO" id="GO:0006269">
    <property type="term" value="P:DNA replication, synthesis of primer"/>
    <property type="evidence" value="ECO:0007669"/>
    <property type="project" value="UniProtKB-UniRule"/>
</dbReference>
<keyword evidence="3 12" id="KW-0808">Transferase</keyword>
<dbReference type="InterPro" id="IPR013264">
    <property type="entry name" value="DNAG_N"/>
</dbReference>
<evidence type="ECO:0000256" key="5">
    <source>
        <dbReference type="ARBA" id="ARBA00022705"/>
    </source>
</evidence>
<evidence type="ECO:0000256" key="12">
    <source>
        <dbReference type="HAMAP-Rule" id="MF_00974"/>
    </source>
</evidence>
<dbReference type="SUPFAM" id="SSF56731">
    <property type="entry name" value="DNA primase core"/>
    <property type="match status" value="1"/>
</dbReference>
<evidence type="ECO:0000259" key="14">
    <source>
        <dbReference type="PROSITE" id="PS50880"/>
    </source>
</evidence>
<comment type="subunit">
    <text evidence="12">Monomer. Interacts with DnaB.</text>
</comment>
<keyword evidence="10 12" id="KW-0238">DNA-binding</keyword>
<dbReference type="Pfam" id="PF13155">
    <property type="entry name" value="Toprim_2"/>
    <property type="match status" value="1"/>
</dbReference>
<dbReference type="Proteomes" id="UP000179059">
    <property type="component" value="Unassembled WGS sequence"/>
</dbReference>
<dbReference type="GO" id="GO:0005737">
    <property type="term" value="C:cytoplasm"/>
    <property type="evidence" value="ECO:0007669"/>
    <property type="project" value="TreeGrafter"/>
</dbReference>
<evidence type="ECO:0000256" key="9">
    <source>
        <dbReference type="ARBA" id="ARBA00022842"/>
    </source>
</evidence>
<dbReference type="SUPFAM" id="SSF57783">
    <property type="entry name" value="Zinc beta-ribbon"/>
    <property type="match status" value="1"/>
</dbReference>
<keyword evidence="9" id="KW-0460">Magnesium</keyword>
<dbReference type="EC" id="2.7.7.101" evidence="12"/>
<dbReference type="STRING" id="1798647.A2855_02295"/>